<dbReference type="Gene3D" id="2.40.280.10">
    <property type="match status" value="1"/>
</dbReference>
<name>A0A3B1BCZ0_9ZZZZ</name>
<gene>
    <name evidence="1" type="ORF">MNBD_IGNAVI01-3121</name>
</gene>
<dbReference type="EMBL" id="UOGD01000045">
    <property type="protein sequence ID" value="VAX16146.1"/>
    <property type="molecule type" value="Genomic_DNA"/>
</dbReference>
<dbReference type="SUPFAM" id="SSF74982">
    <property type="entry name" value="Small protein B (SmpB)"/>
    <property type="match status" value="1"/>
</dbReference>
<reference evidence="1" key="1">
    <citation type="submission" date="2018-06" db="EMBL/GenBank/DDBJ databases">
        <authorList>
            <person name="Zhirakovskaya E."/>
        </authorList>
    </citation>
    <scope>NUCLEOTIDE SEQUENCE</scope>
</reference>
<dbReference type="InterPro" id="IPR023620">
    <property type="entry name" value="SmpB"/>
</dbReference>
<proteinExistence type="predicted"/>
<sequence length="29" mass="3397">MTKPTEKNITSNRKAFHEYFITQKIEAGI</sequence>
<protein>
    <recommendedName>
        <fullName evidence="2">SsrA-binding protein</fullName>
    </recommendedName>
</protein>
<organism evidence="1">
    <name type="scientific">hydrothermal vent metagenome</name>
    <dbReference type="NCBI Taxonomy" id="652676"/>
    <lineage>
        <taxon>unclassified sequences</taxon>
        <taxon>metagenomes</taxon>
        <taxon>ecological metagenomes</taxon>
    </lineage>
</organism>
<evidence type="ECO:0000313" key="1">
    <source>
        <dbReference type="EMBL" id="VAX16146.1"/>
    </source>
</evidence>
<dbReference type="AlphaFoldDB" id="A0A3B1BCZ0"/>
<feature type="non-terminal residue" evidence="1">
    <location>
        <position position="29"/>
    </location>
</feature>
<evidence type="ECO:0008006" key="2">
    <source>
        <dbReference type="Google" id="ProtNLM"/>
    </source>
</evidence>
<accession>A0A3B1BCZ0</accession>